<dbReference type="GO" id="GO:0006888">
    <property type="term" value="P:endoplasmic reticulum to Golgi vesicle-mediated transport"/>
    <property type="evidence" value="ECO:0007669"/>
    <property type="project" value="TreeGrafter"/>
</dbReference>
<dbReference type="PANTHER" id="PTHR34009">
    <property type="entry name" value="PROTEIN STAR"/>
    <property type="match status" value="1"/>
</dbReference>
<dbReference type="GO" id="GO:0005794">
    <property type="term" value="C:Golgi apparatus"/>
    <property type="evidence" value="ECO:0007669"/>
    <property type="project" value="TreeGrafter"/>
</dbReference>
<dbReference type="Pfam" id="PF05050">
    <property type="entry name" value="Methyltransf_21"/>
    <property type="match status" value="1"/>
</dbReference>
<sequence length="286" mass="33100">MMLNLVSNYLVYLLKNLQRVSLTGDDFLHQQLLRFLDLADSTSWNIDYDWDIIAPPENLAMDDPRLIKKLLKTITSVDGQSVSSYHPLGKKVDALVSMLLDSVSYKMGGFFIEFGAGDGVTMSPTLKLEKQYKWNGLLVEAEEKTARELITKRKRSSYFSNSCVGTYNKSYTAFFGVRKNFGSKLVGDQWESFDYIYEVYCYPLYTYLLAMKRTNVDLIIIDINKNELGVLSVVPFDKVHIDVLVVRYRTLEELKNITGFLLLRNYKILDIQKKIRYIICKYKTTK</sequence>
<evidence type="ECO:0000313" key="3">
    <source>
        <dbReference type="Proteomes" id="UP000015103"/>
    </source>
</evidence>
<dbReference type="PANTHER" id="PTHR34009:SF2">
    <property type="entry name" value="PROTEIN STAR"/>
    <property type="match status" value="1"/>
</dbReference>
<dbReference type="GO" id="GO:0005886">
    <property type="term" value="C:plasma membrane"/>
    <property type="evidence" value="ECO:0007669"/>
    <property type="project" value="TreeGrafter"/>
</dbReference>
<dbReference type="InParanoid" id="T1I5K5"/>
<dbReference type="OMA" id="NIHHTEN"/>
<dbReference type="AlphaFoldDB" id="T1I5K5"/>
<dbReference type="GO" id="GO:0031902">
    <property type="term" value="C:late endosome membrane"/>
    <property type="evidence" value="ECO:0007669"/>
    <property type="project" value="TreeGrafter"/>
</dbReference>
<dbReference type="VEuPathDB" id="VectorBase:RPRC011574"/>
<dbReference type="EMBL" id="ACPB03002334">
    <property type="status" value="NOT_ANNOTATED_CDS"/>
    <property type="molecule type" value="Genomic_DNA"/>
</dbReference>
<dbReference type="InterPro" id="IPR029063">
    <property type="entry name" value="SAM-dependent_MTases_sf"/>
</dbReference>
<organism evidence="2 3">
    <name type="scientific">Rhodnius prolixus</name>
    <name type="common">Triatomid bug</name>
    <dbReference type="NCBI Taxonomy" id="13249"/>
    <lineage>
        <taxon>Eukaryota</taxon>
        <taxon>Metazoa</taxon>
        <taxon>Ecdysozoa</taxon>
        <taxon>Arthropoda</taxon>
        <taxon>Hexapoda</taxon>
        <taxon>Insecta</taxon>
        <taxon>Pterygota</taxon>
        <taxon>Neoptera</taxon>
        <taxon>Paraneoptera</taxon>
        <taxon>Hemiptera</taxon>
        <taxon>Heteroptera</taxon>
        <taxon>Panheteroptera</taxon>
        <taxon>Cimicomorpha</taxon>
        <taxon>Reduviidae</taxon>
        <taxon>Triatominae</taxon>
        <taxon>Rhodnius</taxon>
    </lineage>
</organism>
<dbReference type="EnsemblMetazoa" id="RPRC011574-RA">
    <property type="protein sequence ID" value="RPRC011574-PA"/>
    <property type="gene ID" value="RPRC011574"/>
</dbReference>
<proteinExistence type="predicted"/>
<accession>T1I5K5</accession>
<reference evidence="2" key="1">
    <citation type="submission" date="2015-05" db="UniProtKB">
        <authorList>
            <consortium name="EnsemblMetazoa"/>
        </authorList>
    </citation>
    <scope>IDENTIFICATION</scope>
</reference>
<keyword evidence="3" id="KW-1185">Reference proteome</keyword>
<dbReference type="InterPro" id="IPR053202">
    <property type="entry name" value="EGF_Rcpt_Signaling_Reg"/>
</dbReference>
<dbReference type="eggNOG" id="ENOG502RTD8">
    <property type="taxonomic scope" value="Eukaryota"/>
</dbReference>
<protein>
    <recommendedName>
        <fullName evidence="1">Methyltransferase FkbM domain-containing protein</fullName>
    </recommendedName>
</protein>
<dbReference type="GO" id="GO:0016197">
    <property type="term" value="P:endosomal transport"/>
    <property type="evidence" value="ECO:0007669"/>
    <property type="project" value="TreeGrafter"/>
</dbReference>
<dbReference type="Proteomes" id="UP000015103">
    <property type="component" value="Unassembled WGS sequence"/>
</dbReference>
<feature type="domain" description="Methyltransferase FkbM" evidence="1">
    <location>
        <begin position="114"/>
        <end position="267"/>
    </location>
</feature>
<dbReference type="HOGENOM" id="CLU_974234_0_0_1"/>
<evidence type="ECO:0000313" key="2">
    <source>
        <dbReference type="EnsemblMetazoa" id="RPRC011574-PA"/>
    </source>
</evidence>
<dbReference type="InterPro" id="IPR006342">
    <property type="entry name" value="FkbM_mtfrase"/>
</dbReference>
<dbReference type="Gene3D" id="3.40.50.150">
    <property type="entry name" value="Vaccinia Virus protein VP39"/>
    <property type="match status" value="1"/>
</dbReference>
<evidence type="ECO:0000259" key="1">
    <source>
        <dbReference type="Pfam" id="PF05050"/>
    </source>
</evidence>
<name>T1I5K5_RHOPR</name>
<dbReference type="GO" id="GO:0005789">
    <property type="term" value="C:endoplasmic reticulum membrane"/>
    <property type="evidence" value="ECO:0007669"/>
    <property type="project" value="TreeGrafter"/>
</dbReference>